<gene>
    <name evidence="8" type="ORF">AMET1_0229</name>
</gene>
<comment type="subcellular location">
    <subcellularLocation>
        <location evidence="1">Cell membrane</location>
        <topology evidence="1">Multi-pass membrane protein</topology>
    </subcellularLocation>
</comment>
<evidence type="ECO:0000256" key="7">
    <source>
        <dbReference type="SAM" id="Phobius"/>
    </source>
</evidence>
<comment type="caution">
    <text evidence="8">The sequence shown here is derived from an EMBL/GenBank/DDBJ whole genome shotgun (WGS) entry which is preliminary data.</text>
</comment>
<dbReference type="RefSeq" id="WP_201721226.1">
    <property type="nucleotide sequence ID" value="NZ_MRZU01000003.1"/>
</dbReference>
<dbReference type="OrthoDB" id="342170at2157"/>
<evidence type="ECO:0000256" key="2">
    <source>
        <dbReference type="ARBA" id="ARBA00022448"/>
    </source>
</evidence>
<keyword evidence="5 7" id="KW-1133">Transmembrane helix</keyword>
<dbReference type="AlphaFoldDB" id="A0A1Y3GE59"/>
<keyword evidence="2" id="KW-0813">Transport</keyword>
<feature type="transmembrane region" description="Helical" evidence="7">
    <location>
        <begin position="62"/>
        <end position="81"/>
    </location>
</feature>
<dbReference type="EMBL" id="MRZU01000003">
    <property type="protein sequence ID" value="OUJ18583.1"/>
    <property type="molecule type" value="Genomic_DNA"/>
</dbReference>
<evidence type="ECO:0000313" key="8">
    <source>
        <dbReference type="EMBL" id="OUJ18583.1"/>
    </source>
</evidence>
<evidence type="ECO:0000256" key="1">
    <source>
        <dbReference type="ARBA" id="ARBA00004651"/>
    </source>
</evidence>
<keyword evidence="3" id="KW-1003">Cell membrane</keyword>
<protein>
    <submittedName>
        <fullName evidence="8">Acid-activated urea channel AmiS/UreI family</fullName>
    </submittedName>
</protein>
<dbReference type="GO" id="GO:0005886">
    <property type="term" value="C:plasma membrane"/>
    <property type="evidence" value="ECO:0007669"/>
    <property type="project" value="UniProtKB-SubCell"/>
</dbReference>
<evidence type="ECO:0000256" key="6">
    <source>
        <dbReference type="ARBA" id="ARBA00023136"/>
    </source>
</evidence>
<evidence type="ECO:0000313" key="9">
    <source>
        <dbReference type="Proteomes" id="UP000195137"/>
    </source>
</evidence>
<keyword evidence="6 7" id="KW-0472">Membrane</keyword>
<feature type="transmembrane region" description="Helical" evidence="7">
    <location>
        <begin position="115"/>
        <end position="136"/>
    </location>
</feature>
<accession>A0A1Y3GE59</accession>
<evidence type="ECO:0000256" key="3">
    <source>
        <dbReference type="ARBA" id="ARBA00022475"/>
    </source>
</evidence>
<dbReference type="InterPro" id="IPR003211">
    <property type="entry name" value="AmiSUreI_transpt"/>
</dbReference>
<reference evidence="8 9" key="1">
    <citation type="submission" date="2016-12" db="EMBL/GenBank/DDBJ databases">
        <title>Discovery of methanogenic haloarchaea.</title>
        <authorList>
            <person name="Sorokin D.Y."/>
            <person name="Makarova K.S."/>
            <person name="Abbas B."/>
            <person name="Ferrer M."/>
            <person name="Golyshin P.N."/>
        </authorList>
    </citation>
    <scope>NUCLEOTIDE SEQUENCE [LARGE SCALE GENOMIC DNA]</scope>
    <source>
        <strain evidence="8">AMET1</strain>
    </source>
</reference>
<proteinExistence type="predicted"/>
<organism evidence="8 9">
    <name type="scientific">Methanonatronarchaeum thermophilum</name>
    <dbReference type="NCBI Taxonomy" id="1927129"/>
    <lineage>
        <taxon>Archaea</taxon>
        <taxon>Methanobacteriati</taxon>
        <taxon>Methanobacteriota</taxon>
        <taxon>Methanonatronarchaeia</taxon>
        <taxon>Methanonatronarchaeales</taxon>
        <taxon>Methanonatronarchaeaceae</taxon>
        <taxon>Methanonatronarchaeum</taxon>
    </lineage>
</organism>
<keyword evidence="4 7" id="KW-0812">Transmembrane</keyword>
<evidence type="ECO:0000256" key="4">
    <source>
        <dbReference type="ARBA" id="ARBA00022692"/>
    </source>
</evidence>
<dbReference type="Proteomes" id="UP000195137">
    <property type="component" value="Unassembled WGS sequence"/>
</dbReference>
<feature type="transmembrane region" description="Helical" evidence="7">
    <location>
        <begin position="35"/>
        <end position="56"/>
    </location>
</feature>
<feature type="transmembrane region" description="Helical" evidence="7">
    <location>
        <begin position="6"/>
        <end position="26"/>
    </location>
</feature>
<dbReference type="Gene3D" id="1.25.40.600">
    <property type="match status" value="1"/>
</dbReference>
<evidence type="ECO:0000256" key="5">
    <source>
        <dbReference type="ARBA" id="ARBA00022989"/>
    </source>
</evidence>
<name>A0A1Y3GE59_9EURY</name>
<keyword evidence="9" id="KW-1185">Reference proteome</keyword>
<dbReference type="Pfam" id="PF02293">
    <property type="entry name" value="AmiS_UreI"/>
    <property type="match status" value="1"/>
</dbReference>
<dbReference type="InterPro" id="IPR038523">
    <property type="entry name" value="AmiSUreI_transpt_sf"/>
</dbReference>
<feature type="transmembrane region" description="Helical" evidence="7">
    <location>
        <begin position="143"/>
        <end position="161"/>
    </location>
</feature>
<sequence length="170" mass="19481">MTDPNILGLGLLYVGAVLFVNALYILDYASPRDTAILNLFTGSLTFLNAIYLAFILESTFPAAQTLLFSFTYLWLFIVFWYEWTDMRALGWYCLFVAITAIPTGIYTYTIDNLEILGIIWQTWAYLWFIFFLYMALELKIKKITAWSTMAIAIITGIYAYYTLAITGAPI</sequence>
<feature type="transmembrane region" description="Helical" evidence="7">
    <location>
        <begin position="88"/>
        <end position="109"/>
    </location>
</feature>